<evidence type="ECO:0000313" key="4">
    <source>
        <dbReference type="EMBL" id="AKI23056.1"/>
    </source>
</evidence>
<evidence type="ECO:0000313" key="5">
    <source>
        <dbReference type="Proteomes" id="UP000158960"/>
    </source>
</evidence>
<dbReference type="Proteomes" id="UP000159249">
    <property type="component" value="Segment"/>
</dbReference>
<sequence length="147" mass="15219">MLWILVLFALAASASETTTGTSSNSSQSTSSSSSSSTSSNSTVTPTSASIQCVESFGGSNWTVAQLALFAASGWTLSGLLLLFTCCFCCFWLVRKICSCCGNSSESESKTTHAYTNAAFTSSDATLPMGTTGSYTPPQDGSFPPPPR</sequence>
<accession>A0A0G2TU37</accession>
<evidence type="ECO:0000256" key="1">
    <source>
        <dbReference type="SAM" id="MobiDB-lite"/>
    </source>
</evidence>
<feature type="region of interest" description="Disordered" evidence="1">
    <location>
        <begin position="17"/>
        <end position="43"/>
    </location>
</feature>
<evidence type="ECO:0000313" key="6">
    <source>
        <dbReference type="Proteomes" id="UP000159249"/>
    </source>
</evidence>
<dbReference type="Proteomes" id="UP000158960">
    <property type="component" value="Segment"/>
</dbReference>
<dbReference type="EMBL" id="KP745725">
    <property type="protein sequence ID" value="AKI23056.1"/>
    <property type="molecule type" value="Genomic_DNA"/>
</dbReference>
<reference evidence="5 6" key="1">
    <citation type="journal article" date="2015" name="J. Virol.">
        <title>High-throughput analysis of human cytomegalovirus genome diversity highlights the widespread occurrence of gene-disrupting mutations and pervasive recombination.</title>
        <authorList>
            <person name="Sijmons S."/>
            <person name="Thys K."/>
            <person name="Mbong Ngwese M."/>
            <person name="Van Damme E."/>
            <person name="Dvorak J."/>
            <person name="Van Loock M."/>
            <person name="Li G."/>
            <person name="Tachezy R."/>
            <person name="Busson L."/>
            <person name="Aerssens J."/>
            <person name="Van Ranst M."/>
            <person name="Maes P."/>
        </authorList>
    </citation>
    <scope>NUCLEOTIDE SEQUENCE [LARGE SCALE GENOMIC DNA]</scope>
    <source>
        <strain evidence="3">BE/12/2011</strain>
        <strain evidence="4">BE/49/2011</strain>
    </source>
</reference>
<evidence type="ECO:0000256" key="2">
    <source>
        <dbReference type="SAM" id="Phobius"/>
    </source>
</evidence>
<gene>
    <name evidence="3" type="primary">UL139</name>
</gene>
<organism evidence="3 6">
    <name type="scientific">Human cytomegalovirus</name>
    <name type="common">HHV-5</name>
    <name type="synonym">Human herpesvirus 5</name>
    <dbReference type="NCBI Taxonomy" id="10359"/>
    <lineage>
        <taxon>Viruses</taxon>
        <taxon>Duplodnaviria</taxon>
        <taxon>Heunggongvirae</taxon>
        <taxon>Peploviricota</taxon>
        <taxon>Herviviricetes</taxon>
        <taxon>Herpesvirales</taxon>
        <taxon>Orthoherpesviridae</taxon>
        <taxon>Betaherpesvirinae</taxon>
        <taxon>Cytomegalovirus</taxon>
        <taxon>Cytomegalovirus humanbeta5</taxon>
    </lineage>
</organism>
<proteinExistence type="predicted"/>
<keyword evidence="2" id="KW-0472">Membrane</keyword>
<organismHost>
    <name type="scientific">Homo sapiens</name>
    <name type="common">Human</name>
    <dbReference type="NCBI Taxonomy" id="9606"/>
</organismHost>
<dbReference type="EMBL" id="KP745683">
    <property type="protein sequence ID" value="AKI16037.1"/>
    <property type="molecule type" value="Genomic_DNA"/>
</dbReference>
<protein>
    <submittedName>
        <fullName evidence="3">Membrane glycoprotein UL139</fullName>
    </submittedName>
</protein>
<feature type="region of interest" description="Disordered" evidence="1">
    <location>
        <begin position="122"/>
        <end position="147"/>
    </location>
</feature>
<feature type="transmembrane region" description="Helical" evidence="2">
    <location>
        <begin position="66"/>
        <end position="93"/>
    </location>
</feature>
<keyword evidence="2" id="KW-1133">Transmembrane helix</keyword>
<keyword evidence="2" id="KW-0812">Transmembrane</keyword>
<feature type="compositionally biased region" description="Polar residues" evidence="1">
    <location>
        <begin position="122"/>
        <end position="138"/>
    </location>
</feature>
<dbReference type="InterPro" id="IPR021042">
    <property type="entry name" value="Herpes_UL139_cytomegalovirus"/>
</dbReference>
<name>A0A0G2TU37_HCMV</name>
<dbReference type="Pfam" id="PF12507">
    <property type="entry name" value="HCMV_UL139"/>
    <property type="match status" value="1"/>
</dbReference>
<evidence type="ECO:0000313" key="3">
    <source>
        <dbReference type="EMBL" id="AKI16037.1"/>
    </source>
</evidence>